<name>A0A7S0SLP4_9CHLO</name>
<feature type="region of interest" description="Disordered" evidence="1">
    <location>
        <begin position="1"/>
        <end position="77"/>
    </location>
</feature>
<proteinExistence type="predicted"/>
<evidence type="ECO:0000256" key="1">
    <source>
        <dbReference type="SAM" id="MobiDB-lite"/>
    </source>
</evidence>
<sequence>MARVRGNAQRAAEAKKAARGGGWYTEDRDREQKRDRERGMGTEMETETGVGAREDAEAVRRGGGGATDNAAGGSGLSGEYAAALENNSLFNADFKRAFAEAQERLEEKQAPMWAQIDSEVSEIMRQVTAEREAAARGEPPPARRPALADVPDAGTTRTSTHASSPPSPAAANPPTRQPANIGVDSVEVEVDMLVQMRKTSEDTLRNLIDAGEGVQSAVEAERVQLERINFALTKAAKMARYVAADRIVQERKNKDQGGETWSR</sequence>
<evidence type="ECO:0000313" key="2">
    <source>
        <dbReference type="EMBL" id="CAD8707867.1"/>
    </source>
</evidence>
<reference evidence="2" key="1">
    <citation type="submission" date="2021-01" db="EMBL/GenBank/DDBJ databases">
        <authorList>
            <person name="Corre E."/>
            <person name="Pelletier E."/>
            <person name="Niang G."/>
            <person name="Scheremetjew M."/>
            <person name="Finn R."/>
            <person name="Kale V."/>
            <person name="Holt S."/>
            <person name="Cochrane G."/>
            <person name="Meng A."/>
            <person name="Brown T."/>
            <person name="Cohen L."/>
        </authorList>
    </citation>
    <scope>NUCLEOTIDE SEQUENCE</scope>
    <source>
        <strain evidence="2">SL-175</strain>
    </source>
</reference>
<dbReference type="EMBL" id="HBFC01017702">
    <property type="protein sequence ID" value="CAD8707867.1"/>
    <property type="molecule type" value="Transcribed_RNA"/>
</dbReference>
<feature type="compositionally biased region" description="Low complexity" evidence="1">
    <location>
        <begin position="1"/>
        <end position="11"/>
    </location>
</feature>
<organism evidence="2">
    <name type="scientific">Mantoniella antarctica</name>
    <dbReference type="NCBI Taxonomy" id="81844"/>
    <lineage>
        <taxon>Eukaryota</taxon>
        <taxon>Viridiplantae</taxon>
        <taxon>Chlorophyta</taxon>
        <taxon>Mamiellophyceae</taxon>
        <taxon>Mamiellales</taxon>
        <taxon>Mamiellaceae</taxon>
        <taxon>Mantoniella</taxon>
    </lineage>
</organism>
<gene>
    <name evidence="2" type="ORF">MANT1106_LOCUS10550</name>
</gene>
<feature type="compositionally biased region" description="Basic and acidic residues" evidence="1">
    <location>
        <begin position="25"/>
        <end position="40"/>
    </location>
</feature>
<feature type="compositionally biased region" description="Low complexity" evidence="1">
    <location>
        <begin position="155"/>
        <end position="174"/>
    </location>
</feature>
<protein>
    <submittedName>
        <fullName evidence="2">Uncharacterized protein</fullName>
    </submittedName>
</protein>
<dbReference type="AlphaFoldDB" id="A0A7S0SLP4"/>
<feature type="compositionally biased region" description="Gly residues" evidence="1">
    <location>
        <begin position="61"/>
        <end position="76"/>
    </location>
</feature>
<feature type="region of interest" description="Disordered" evidence="1">
    <location>
        <begin position="124"/>
        <end position="184"/>
    </location>
</feature>
<accession>A0A7S0SLP4</accession>